<name>A0A2G9R6G4_AQUCT</name>
<dbReference type="EMBL" id="KV968044">
    <property type="protein sequence ID" value="PIO23460.1"/>
    <property type="molecule type" value="Genomic_DNA"/>
</dbReference>
<dbReference type="GO" id="GO:0005634">
    <property type="term" value="C:nucleus"/>
    <property type="evidence" value="ECO:0007669"/>
    <property type="project" value="UniProtKB-SubCell"/>
</dbReference>
<dbReference type="PROSITE" id="PS50157">
    <property type="entry name" value="ZINC_FINGER_C2H2_2"/>
    <property type="match status" value="3"/>
</dbReference>
<keyword evidence="6" id="KW-0539">Nucleus</keyword>
<evidence type="ECO:0000256" key="1">
    <source>
        <dbReference type="ARBA" id="ARBA00004123"/>
    </source>
</evidence>
<proteinExistence type="predicted"/>
<keyword evidence="4 7" id="KW-0863">Zinc-finger</keyword>
<keyword evidence="3" id="KW-0677">Repeat</keyword>
<dbReference type="InterPro" id="IPR036236">
    <property type="entry name" value="Znf_C2H2_sf"/>
</dbReference>
<feature type="compositionally biased region" description="Basic and acidic residues" evidence="8">
    <location>
        <begin position="186"/>
        <end position="199"/>
    </location>
</feature>
<sequence length="424" mass="47265">GMAMADLFGPLTTPISAVDFRDKIKITIKSNAGVKCLKVSKPCDTLAISHATDPKSCDFLKTSLPSPPAGLEGSMVESQPYLKMSPSSCSEGQESNKTEERNPANMKGEGLSCRGGRCSSTNNKLCAAAGGSHHINTHHNEESGKGADNTETDKTQSNYREECLQSTKDKMSLQIKEEPLSEEEGPSDHMSRNLKKEPVSDVEDNLADRDKSFYIKEEPPFSDKREDPNNIDETQIIPIKIKEEPTSSEEESDVEEESPSHQAGGPSTSSRGTQTMWSWALEKERILPRTLPLVIRNPQLTDRRMALPKETKTGLLKKLMELGTPANDNAQEMRTLTCTPVKMYKCSKCGRYFTSRLRLKRHNLAHKKYKVACPDCGRLFACKATVLRHQVVHSNQKPFPCSFCEKSFSTDKGCEIHERRHTED</sequence>
<evidence type="ECO:0000256" key="3">
    <source>
        <dbReference type="ARBA" id="ARBA00022737"/>
    </source>
</evidence>
<evidence type="ECO:0000256" key="7">
    <source>
        <dbReference type="PROSITE-ProRule" id="PRU00042"/>
    </source>
</evidence>
<comment type="subcellular location">
    <subcellularLocation>
        <location evidence="1">Nucleus</location>
    </subcellularLocation>
</comment>
<accession>A0A2G9R6G4</accession>
<feature type="compositionally biased region" description="Basic and acidic residues" evidence="8">
    <location>
        <begin position="151"/>
        <end position="179"/>
    </location>
</feature>
<feature type="compositionally biased region" description="Acidic residues" evidence="8">
    <location>
        <begin position="246"/>
        <end position="257"/>
    </location>
</feature>
<evidence type="ECO:0000256" key="5">
    <source>
        <dbReference type="ARBA" id="ARBA00022833"/>
    </source>
</evidence>
<dbReference type="PANTHER" id="PTHR16515">
    <property type="entry name" value="PR DOMAIN ZINC FINGER PROTEIN"/>
    <property type="match status" value="1"/>
</dbReference>
<evidence type="ECO:0000256" key="8">
    <source>
        <dbReference type="SAM" id="MobiDB-lite"/>
    </source>
</evidence>
<feature type="compositionally biased region" description="Basic and acidic residues" evidence="8">
    <location>
        <begin position="206"/>
        <end position="228"/>
    </location>
</feature>
<keyword evidence="11" id="KW-1185">Reference proteome</keyword>
<dbReference type="OrthoDB" id="8823111at2759"/>
<evidence type="ECO:0000313" key="11">
    <source>
        <dbReference type="Proteomes" id="UP000228934"/>
    </source>
</evidence>
<dbReference type="PROSITE" id="PS00028">
    <property type="entry name" value="ZINC_FINGER_C2H2_1"/>
    <property type="match status" value="3"/>
</dbReference>
<dbReference type="SMART" id="SM00355">
    <property type="entry name" value="ZnF_C2H2"/>
    <property type="match status" value="3"/>
</dbReference>
<keyword evidence="5" id="KW-0862">Zinc</keyword>
<evidence type="ECO:0000256" key="6">
    <source>
        <dbReference type="ARBA" id="ARBA00023242"/>
    </source>
</evidence>
<dbReference type="Gene3D" id="3.30.160.60">
    <property type="entry name" value="Classic Zinc Finger"/>
    <property type="match status" value="2"/>
</dbReference>
<evidence type="ECO:0000256" key="2">
    <source>
        <dbReference type="ARBA" id="ARBA00022723"/>
    </source>
</evidence>
<feature type="non-terminal residue" evidence="10">
    <location>
        <position position="1"/>
    </location>
</feature>
<reference evidence="11" key="1">
    <citation type="journal article" date="2017" name="Nat. Commun.">
        <title>The North American bullfrog draft genome provides insight into hormonal regulation of long noncoding RNA.</title>
        <authorList>
            <person name="Hammond S.A."/>
            <person name="Warren R.L."/>
            <person name="Vandervalk B.P."/>
            <person name="Kucuk E."/>
            <person name="Khan H."/>
            <person name="Gibb E.A."/>
            <person name="Pandoh P."/>
            <person name="Kirk H."/>
            <person name="Zhao Y."/>
            <person name="Jones M."/>
            <person name="Mungall A.J."/>
            <person name="Coope R."/>
            <person name="Pleasance S."/>
            <person name="Moore R.A."/>
            <person name="Holt R.A."/>
            <person name="Round J.M."/>
            <person name="Ohora S."/>
            <person name="Walle B.V."/>
            <person name="Veldhoen N."/>
            <person name="Helbing C.C."/>
            <person name="Birol I."/>
        </authorList>
    </citation>
    <scope>NUCLEOTIDE SEQUENCE [LARGE SCALE GENOMIC DNA]</scope>
</reference>
<organism evidence="10 11">
    <name type="scientific">Aquarana catesbeiana</name>
    <name type="common">American bullfrog</name>
    <name type="synonym">Rana catesbeiana</name>
    <dbReference type="NCBI Taxonomy" id="8400"/>
    <lineage>
        <taxon>Eukaryota</taxon>
        <taxon>Metazoa</taxon>
        <taxon>Chordata</taxon>
        <taxon>Craniata</taxon>
        <taxon>Vertebrata</taxon>
        <taxon>Euteleostomi</taxon>
        <taxon>Amphibia</taxon>
        <taxon>Batrachia</taxon>
        <taxon>Anura</taxon>
        <taxon>Neobatrachia</taxon>
        <taxon>Ranoidea</taxon>
        <taxon>Ranidae</taxon>
        <taxon>Aquarana</taxon>
    </lineage>
</organism>
<evidence type="ECO:0000256" key="4">
    <source>
        <dbReference type="ARBA" id="ARBA00022771"/>
    </source>
</evidence>
<protein>
    <recommendedName>
        <fullName evidence="9">C2H2-type domain-containing protein</fullName>
    </recommendedName>
</protein>
<dbReference type="Proteomes" id="UP000228934">
    <property type="component" value="Unassembled WGS sequence"/>
</dbReference>
<dbReference type="AlphaFoldDB" id="A0A2G9R6G4"/>
<gene>
    <name evidence="10" type="ORF">AB205_0211240</name>
</gene>
<feature type="domain" description="C2H2-type" evidence="9">
    <location>
        <begin position="371"/>
        <end position="398"/>
    </location>
</feature>
<dbReference type="GO" id="GO:0010468">
    <property type="term" value="P:regulation of gene expression"/>
    <property type="evidence" value="ECO:0007669"/>
    <property type="project" value="TreeGrafter"/>
</dbReference>
<feature type="region of interest" description="Disordered" evidence="8">
    <location>
        <begin position="81"/>
        <end position="113"/>
    </location>
</feature>
<keyword evidence="2" id="KW-0479">Metal-binding</keyword>
<dbReference type="SUPFAM" id="SSF57667">
    <property type="entry name" value="beta-beta-alpha zinc fingers"/>
    <property type="match status" value="2"/>
</dbReference>
<dbReference type="PANTHER" id="PTHR16515:SF49">
    <property type="entry name" value="GASTRULA ZINC FINGER PROTEIN XLCGF49.1-LIKE-RELATED"/>
    <property type="match status" value="1"/>
</dbReference>
<feature type="domain" description="C2H2-type" evidence="9">
    <location>
        <begin position="399"/>
        <end position="424"/>
    </location>
</feature>
<feature type="domain" description="C2H2-type" evidence="9">
    <location>
        <begin position="344"/>
        <end position="371"/>
    </location>
</feature>
<dbReference type="GO" id="GO:0008270">
    <property type="term" value="F:zinc ion binding"/>
    <property type="evidence" value="ECO:0007669"/>
    <property type="project" value="UniProtKB-KW"/>
</dbReference>
<feature type="region of interest" description="Disordered" evidence="8">
    <location>
        <begin position="136"/>
        <end position="273"/>
    </location>
</feature>
<dbReference type="InterPro" id="IPR013087">
    <property type="entry name" value="Znf_C2H2_type"/>
</dbReference>
<evidence type="ECO:0000313" key="10">
    <source>
        <dbReference type="EMBL" id="PIO23460.1"/>
    </source>
</evidence>
<evidence type="ECO:0000259" key="9">
    <source>
        <dbReference type="PROSITE" id="PS50157"/>
    </source>
</evidence>
<dbReference type="InterPro" id="IPR050331">
    <property type="entry name" value="Zinc_finger"/>
</dbReference>